<keyword evidence="2 3" id="KW-0067">ATP-binding</keyword>
<evidence type="ECO:0000313" key="5">
    <source>
        <dbReference type="EMBL" id="AIG25644.1"/>
    </source>
</evidence>
<evidence type="ECO:0000256" key="3">
    <source>
        <dbReference type="HAMAP-Rule" id="MF_01488"/>
    </source>
</evidence>
<dbReference type="InterPro" id="IPR027785">
    <property type="entry name" value="UvrD-like_helicase_C"/>
</dbReference>
<dbReference type="InterPro" id="IPR029493">
    <property type="entry name" value="RecD2-like_HHH"/>
</dbReference>
<dbReference type="Proteomes" id="UP000005850">
    <property type="component" value="Chromosome"/>
</dbReference>
<protein>
    <recommendedName>
        <fullName evidence="3">ATP-dependent RecD2 DNA helicase</fullName>
        <ecNumber evidence="3">5.6.2.3</ecNumber>
    </recommendedName>
    <alternativeName>
        <fullName evidence="3">DNA 5'-3' helicase subunit RecD2</fullName>
    </alternativeName>
</protein>
<organism evidence="5 6">
    <name type="scientific">Brevibacillus laterosporus LMG 15441</name>
    <dbReference type="NCBI Taxonomy" id="1042163"/>
    <lineage>
        <taxon>Bacteria</taxon>
        <taxon>Bacillati</taxon>
        <taxon>Bacillota</taxon>
        <taxon>Bacilli</taxon>
        <taxon>Bacillales</taxon>
        <taxon>Paenibacillaceae</taxon>
        <taxon>Brevibacillus</taxon>
    </lineage>
</organism>
<dbReference type="InterPro" id="IPR050534">
    <property type="entry name" value="Coronavir_polyprotein_1ab"/>
</dbReference>
<name>A0A075R194_BRELA</name>
<dbReference type="eggNOG" id="COG0507">
    <property type="taxonomic scope" value="Bacteria"/>
</dbReference>
<dbReference type="InterPro" id="IPR055446">
    <property type="entry name" value="RecD2_N_OB"/>
</dbReference>
<keyword evidence="1 3" id="KW-0547">Nucleotide-binding</keyword>
<dbReference type="GO" id="GO:0003677">
    <property type="term" value="F:DNA binding"/>
    <property type="evidence" value="ECO:0007669"/>
    <property type="project" value="UniProtKB-UniRule"/>
</dbReference>
<gene>
    <name evidence="3" type="primary">recD2</name>
    <name evidence="5" type="ORF">BRLA_c013040</name>
</gene>
<dbReference type="SUPFAM" id="SSF52540">
    <property type="entry name" value="P-loop containing nucleoside triphosphate hydrolases"/>
    <property type="match status" value="1"/>
</dbReference>
<keyword evidence="3" id="KW-0238">DNA-binding</keyword>
<dbReference type="Gene3D" id="1.10.150.20">
    <property type="entry name" value="5' to 3' exonuclease, C-terminal subdomain"/>
    <property type="match status" value="1"/>
</dbReference>
<dbReference type="Pfam" id="PF13245">
    <property type="entry name" value="AAA_19"/>
    <property type="match status" value="1"/>
</dbReference>
<evidence type="ECO:0000256" key="1">
    <source>
        <dbReference type="ARBA" id="ARBA00022741"/>
    </source>
</evidence>
<dbReference type="AlphaFoldDB" id="A0A075R194"/>
<comment type="catalytic activity">
    <reaction evidence="3">
        <text>ATP + H2O = ADP + phosphate + H(+)</text>
        <dbReference type="Rhea" id="RHEA:13065"/>
        <dbReference type="ChEBI" id="CHEBI:15377"/>
        <dbReference type="ChEBI" id="CHEBI:15378"/>
        <dbReference type="ChEBI" id="CHEBI:30616"/>
        <dbReference type="ChEBI" id="CHEBI:43474"/>
        <dbReference type="ChEBI" id="CHEBI:456216"/>
        <dbReference type="EC" id="5.6.2.3"/>
    </reaction>
</comment>
<dbReference type="NCBIfam" id="TIGR01448">
    <property type="entry name" value="recD_rel"/>
    <property type="match status" value="1"/>
</dbReference>
<evidence type="ECO:0000313" key="6">
    <source>
        <dbReference type="Proteomes" id="UP000005850"/>
    </source>
</evidence>
<dbReference type="HAMAP" id="MF_01488">
    <property type="entry name" value="RecD2"/>
    <property type="match status" value="1"/>
</dbReference>
<feature type="binding site" evidence="3">
    <location>
        <begin position="365"/>
        <end position="369"/>
    </location>
    <ligand>
        <name>ATP</name>
        <dbReference type="ChEBI" id="CHEBI:30616"/>
    </ligand>
</feature>
<dbReference type="GO" id="GO:0009338">
    <property type="term" value="C:exodeoxyribonuclease V complex"/>
    <property type="evidence" value="ECO:0007669"/>
    <property type="project" value="TreeGrafter"/>
</dbReference>
<dbReference type="InterPro" id="IPR027417">
    <property type="entry name" value="P-loop_NTPase"/>
</dbReference>
<dbReference type="InterPro" id="IPR003583">
    <property type="entry name" value="Hlx-hairpin-Hlx_DNA-bd_motif"/>
</dbReference>
<dbReference type="Pfam" id="PF18335">
    <property type="entry name" value="SH3_13"/>
    <property type="match status" value="1"/>
</dbReference>
<dbReference type="GO" id="GO:0017116">
    <property type="term" value="F:single-stranded DNA helicase activity"/>
    <property type="evidence" value="ECO:0007669"/>
    <property type="project" value="TreeGrafter"/>
</dbReference>
<dbReference type="InterPro" id="IPR041451">
    <property type="entry name" value="RecD2_SH13"/>
</dbReference>
<proteinExistence type="inferred from homology"/>
<dbReference type="InterPro" id="IPR010994">
    <property type="entry name" value="RuvA_2-like"/>
</dbReference>
<evidence type="ECO:0000259" key="4">
    <source>
        <dbReference type="SMART" id="SM00278"/>
    </source>
</evidence>
<dbReference type="CDD" id="cd17933">
    <property type="entry name" value="DEXSc_RecD-like"/>
    <property type="match status" value="1"/>
</dbReference>
<evidence type="ECO:0000256" key="2">
    <source>
        <dbReference type="ARBA" id="ARBA00022840"/>
    </source>
</evidence>
<accession>A0A075R194</accession>
<dbReference type="EMBL" id="CP007806">
    <property type="protein sequence ID" value="AIG25644.1"/>
    <property type="molecule type" value="Genomic_DNA"/>
</dbReference>
<feature type="domain" description="Helix-hairpin-helix DNA-binding motif class 1" evidence="4">
    <location>
        <begin position="98"/>
        <end position="119"/>
    </location>
</feature>
<keyword evidence="3" id="KW-0413">Isomerase</keyword>
<dbReference type="SUPFAM" id="SSF47781">
    <property type="entry name" value="RuvA domain 2-like"/>
    <property type="match status" value="1"/>
</dbReference>
<dbReference type="PANTHER" id="PTHR43788">
    <property type="entry name" value="DNA2/NAM7 HELICASE FAMILY MEMBER"/>
    <property type="match status" value="1"/>
</dbReference>
<dbReference type="CDD" id="cd18809">
    <property type="entry name" value="SF1_C_RecD"/>
    <property type="match status" value="1"/>
</dbReference>
<dbReference type="RefSeq" id="WP_003338324.1">
    <property type="nucleotide sequence ID" value="NZ_CP007806.1"/>
</dbReference>
<dbReference type="Pfam" id="PF23139">
    <property type="entry name" value="OB_YrrC"/>
    <property type="match status" value="1"/>
</dbReference>
<dbReference type="Gene3D" id="2.30.30.940">
    <property type="match status" value="1"/>
</dbReference>
<dbReference type="GO" id="GO:0006281">
    <property type="term" value="P:DNA repair"/>
    <property type="evidence" value="ECO:0007669"/>
    <property type="project" value="InterPro"/>
</dbReference>
<dbReference type="SMART" id="SM00278">
    <property type="entry name" value="HhH1"/>
    <property type="match status" value="3"/>
</dbReference>
<feature type="domain" description="Helix-hairpin-helix DNA-binding motif class 1" evidence="4">
    <location>
        <begin position="133"/>
        <end position="152"/>
    </location>
</feature>
<dbReference type="Gene3D" id="3.40.50.300">
    <property type="entry name" value="P-loop containing nucleotide triphosphate hydrolases"/>
    <property type="match status" value="2"/>
</dbReference>
<dbReference type="GO" id="GO:0043139">
    <property type="term" value="F:5'-3' DNA helicase activity"/>
    <property type="evidence" value="ECO:0007669"/>
    <property type="project" value="UniProtKB-UniRule"/>
</dbReference>
<dbReference type="InterPro" id="IPR006345">
    <property type="entry name" value="RecD2"/>
</dbReference>
<dbReference type="GO" id="GO:0016887">
    <property type="term" value="F:ATP hydrolysis activity"/>
    <property type="evidence" value="ECO:0007669"/>
    <property type="project" value="RHEA"/>
</dbReference>
<sequence>MQQQALPLFRETYIRGQVKHEIFYNEENWYAIIRFKVEETTEPIKDKEVIVVGHFPRPHEDETYTFYGEWKDHPKYGKQYVAERYERETPKTKSGVEKYLASGLFSGIGKKLAKRIVEHLGVDALTIIAENPDDLAAIPGISPKRAKQIYESVLEHQSLERTMVFLYEFGIGVHLALRIYQAYKHNTMTVLTETPYKLIEDVQGIGFKRADEIALSTGIAASSQERVMAACLYVLQEAGYSEGHVYFPHEELIARAISLLTECGGHVFEAEDVKGAIEQLVMDNKVHWEEERVYLPSLFFAEIGLAKRLHYFASRENPDSYPASEFYQAIGKVEEELGISYASKQREAVEKAMDSGLMLLTGGPGTGKTTVIRGICHVFANLQGISLDMKKYDTQDNPFPILLVAPTGRAAKRMSETTGLPAMTIHRLLGWKGESFEHDQDNPVRGKMIIIDEMSMVDVWLANQLFRCLPKDINVVMVGDPDQLPSVGPGNVLFDMLESNVIPVVQLTEIYRQAEESSIIRLAHDIRAGKVPQDLLAPTQDRRFFTTSPQNVVEVVKQICSSSVNKGYTAKDIQVLAPVYKGVAGVNHINEELQLLFNPPSDQKREVTFGETVFRVKDKVLQLVNNADEQVFNGDMGEVVAIFRPTENEENEEQLVVSFEGREVVYRRSQYHQLTLAYCCSVHKSQGSEFPIVILPLVRNYYRMLRRKLIYTGVTRSKSFLLMCGDPDAFRIAVQNDEEGIRYSYLQDRLRLYG</sequence>
<comment type="similarity">
    <text evidence="3">Belongs to the RecD family. RecD2 subfamily.</text>
</comment>
<keyword evidence="3 5" id="KW-0378">Hydrolase</keyword>
<keyword evidence="6" id="KW-1185">Reference proteome</keyword>
<dbReference type="HOGENOM" id="CLU_007524_0_1_9"/>
<dbReference type="EC" id="5.6.2.3" evidence="3"/>
<dbReference type="GO" id="GO:0006310">
    <property type="term" value="P:DNA recombination"/>
    <property type="evidence" value="ECO:0007669"/>
    <property type="project" value="InterPro"/>
</dbReference>
<dbReference type="Pfam" id="PF14520">
    <property type="entry name" value="HHH_5"/>
    <property type="match status" value="1"/>
</dbReference>
<dbReference type="PANTHER" id="PTHR43788:SF6">
    <property type="entry name" value="DNA HELICASE B"/>
    <property type="match status" value="1"/>
</dbReference>
<comment type="function">
    <text evidence="3">DNA-dependent ATPase and ATP-dependent 5'-3' DNA helicase. Has no activity on blunt DNA or DNA with 3'-overhangs, requires at least 10 bases of 5'-ssDNA for helicase activity.</text>
</comment>
<reference evidence="5 6" key="1">
    <citation type="journal article" date="2011" name="J. Bacteriol.">
        <title>Genome sequence of Brevibacillus laterosporus LMG 15441, a pathogen of invertebrates.</title>
        <authorList>
            <person name="Djukic M."/>
            <person name="Poehlein A."/>
            <person name="Thurmer A."/>
            <person name="Daniel R."/>
        </authorList>
    </citation>
    <scope>NUCLEOTIDE SEQUENCE [LARGE SCALE GENOMIC DNA]</scope>
    <source>
        <strain evidence="5 6">LMG 15441</strain>
    </source>
</reference>
<keyword evidence="3 5" id="KW-0347">Helicase</keyword>
<dbReference type="GO" id="GO:0005524">
    <property type="term" value="F:ATP binding"/>
    <property type="evidence" value="ECO:0007669"/>
    <property type="project" value="UniProtKB-UniRule"/>
</dbReference>
<dbReference type="KEGG" id="blr:BRLA_c013040"/>
<dbReference type="Pfam" id="PF13538">
    <property type="entry name" value="UvrD_C_2"/>
    <property type="match status" value="1"/>
</dbReference>
<dbReference type="Pfam" id="PF14490">
    <property type="entry name" value="HHH_RecD2"/>
    <property type="match status" value="1"/>
</dbReference>
<feature type="domain" description="Helix-hairpin-helix DNA-binding motif class 1" evidence="4">
    <location>
        <begin position="197"/>
        <end position="216"/>
    </location>
</feature>
<dbReference type="STRING" id="1042163.BRLA_c013040"/>
<dbReference type="Gene3D" id="1.10.10.2220">
    <property type="match status" value="1"/>
</dbReference>